<proteinExistence type="predicted"/>
<name>A0ACB0K740_TRIPR</name>
<evidence type="ECO:0000313" key="2">
    <source>
        <dbReference type="Proteomes" id="UP001177021"/>
    </source>
</evidence>
<sequence>MLVSLLVNTNLARLRNKMTSMLNKIVRFVMQPKICRFVCFVSSIVGLLCYALSSSFNHLFGNWNFLKVFLYCIFSLLICLAILFANIWQHSPSMRHRAHLVFLVFAITTVYSFLFDKTNGKPDLYSLISSAAFAIMSLCLSKQVHLGFEVDLLYFFCGYLTLQLMKIKLFLVSVGIIFSYFLIIIRFNLGNPTESGHLGLQIQDQPSVVIQVDADSEQTSTATETAESATNMNSEDMHLYQSAHSCQFVVTKRKK</sequence>
<dbReference type="Proteomes" id="UP001177021">
    <property type="component" value="Unassembled WGS sequence"/>
</dbReference>
<comment type="caution">
    <text evidence="1">The sequence shown here is derived from an EMBL/GenBank/DDBJ whole genome shotgun (WGS) entry which is preliminary data.</text>
</comment>
<evidence type="ECO:0000313" key="1">
    <source>
        <dbReference type="EMBL" id="CAJ2652715.1"/>
    </source>
</evidence>
<accession>A0ACB0K740</accession>
<keyword evidence="2" id="KW-1185">Reference proteome</keyword>
<dbReference type="EMBL" id="CASHSV030000206">
    <property type="protein sequence ID" value="CAJ2652715.1"/>
    <property type="molecule type" value="Genomic_DNA"/>
</dbReference>
<protein>
    <submittedName>
        <fullName evidence="1">Uncharacterized protein</fullName>
    </submittedName>
</protein>
<reference evidence="1" key="1">
    <citation type="submission" date="2023-10" db="EMBL/GenBank/DDBJ databases">
        <authorList>
            <person name="Rodriguez Cubillos JULIANA M."/>
            <person name="De Vega J."/>
        </authorList>
    </citation>
    <scope>NUCLEOTIDE SEQUENCE</scope>
</reference>
<gene>
    <name evidence="1" type="ORF">MILVUS5_LOCUS20160</name>
</gene>
<organism evidence="1 2">
    <name type="scientific">Trifolium pratense</name>
    <name type="common">Red clover</name>
    <dbReference type="NCBI Taxonomy" id="57577"/>
    <lineage>
        <taxon>Eukaryota</taxon>
        <taxon>Viridiplantae</taxon>
        <taxon>Streptophyta</taxon>
        <taxon>Embryophyta</taxon>
        <taxon>Tracheophyta</taxon>
        <taxon>Spermatophyta</taxon>
        <taxon>Magnoliopsida</taxon>
        <taxon>eudicotyledons</taxon>
        <taxon>Gunneridae</taxon>
        <taxon>Pentapetalae</taxon>
        <taxon>rosids</taxon>
        <taxon>fabids</taxon>
        <taxon>Fabales</taxon>
        <taxon>Fabaceae</taxon>
        <taxon>Papilionoideae</taxon>
        <taxon>50 kb inversion clade</taxon>
        <taxon>NPAAA clade</taxon>
        <taxon>Hologalegina</taxon>
        <taxon>IRL clade</taxon>
        <taxon>Trifolieae</taxon>
        <taxon>Trifolium</taxon>
    </lineage>
</organism>